<evidence type="ECO:0000256" key="3">
    <source>
        <dbReference type="ARBA" id="ARBA00023163"/>
    </source>
</evidence>
<feature type="DNA-binding region" description="H-T-H motif" evidence="4">
    <location>
        <begin position="32"/>
        <end position="51"/>
    </location>
</feature>
<dbReference type="InterPro" id="IPR001647">
    <property type="entry name" value="HTH_TetR"/>
</dbReference>
<dbReference type="Proteomes" id="UP000326852">
    <property type="component" value="Unassembled WGS sequence"/>
</dbReference>
<dbReference type="PRINTS" id="PR00455">
    <property type="entry name" value="HTHTETR"/>
</dbReference>
<dbReference type="Gene3D" id="1.10.357.10">
    <property type="entry name" value="Tetracycline Repressor, domain 2"/>
    <property type="match status" value="1"/>
</dbReference>
<evidence type="ECO:0000256" key="4">
    <source>
        <dbReference type="PROSITE-ProRule" id="PRU00335"/>
    </source>
</evidence>
<keyword evidence="3" id="KW-0804">Transcription</keyword>
<dbReference type="EMBL" id="VTFX01000006">
    <property type="protein sequence ID" value="KAD3456001.1"/>
    <property type="molecule type" value="Genomic_DNA"/>
</dbReference>
<dbReference type="SUPFAM" id="SSF46689">
    <property type="entry name" value="Homeodomain-like"/>
    <property type="match status" value="1"/>
</dbReference>
<organism evidence="6 7">
    <name type="scientific">Arthrobacter yangruifuii</name>
    <dbReference type="NCBI Taxonomy" id="2606616"/>
    <lineage>
        <taxon>Bacteria</taxon>
        <taxon>Bacillati</taxon>
        <taxon>Actinomycetota</taxon>
        <taxon>Actinomycetes</taxon>
        <taxon>Micrococcales</taxon>
        <taxon>Micrococcaceae</taxon>
        <taxon>Arthrobacter</taxon>
    </lineage>
</organism>
<gene>
    <name evidence="6" type="ORF">GD627_14930</name>
</gene>
<evidence type="ECO:0000259" key="5">
    <source>
        <dbReference type="PROSITE" id="PS50977"/>
    </source>
</evidence>
<dbReference type="GO" id="GO:0000976">
    <property type="term" value="F:transcription cis-regulatory region binding"/>
    <property type="evidence" value="ECO:0007669"/>
    <property type="project" value="TreeGrafter"/>
</dbReference>
<evidence type="ECO:0000256" key="1">
    <source>
        <dbReference type="ARBA" id="ARBA00023015"/>
    </source>
</evidence>
<evidence type="ECO:0000256" key="2">
    <source>
        <dbReference type="ARBA" id="ARBA00023125"/>
    </source>
</evidence>
<sequence>MTARTAKSAATRQRIVDEALRLFREQGYEQTSMAQIASVAGGSRANLYLYFNGKPQIIMARMREIETEVAQLYAVLDRLADHTPGTLRPWLETARSMWLRYATEFEAINQAMATDPAVLDEWLGLVARICADQTSLYRDCRTDDERQDREAHMATLMSSLERNFYFLYIRGHKEREDRVLAALARQWAQLYSG</sequence>
<dbReference type="Pfam" id="PF00440">
    <property type="entry name" value="TetR_N"/>
    <property type="match status" value="1"/>
</dbReference>
<keyword evidence="2 4" id="KW-0238">DNA-binding</keyword>
<dbReference type="Gene3D" id="1.10.10.60">
    <property type="entry name" value="Homeodomain-like"/>
    <property type="match status" value="1"/>
</dbReference>
<feature type="domain" description="HTH tetR-type" evidence="5">
    <location>
        <begin position="9"/>
        <end position="69"/>
    </location>
</feature>
<name>A0A5N6MGS1_9MICC</name>
<comment type="caution">
    <text evidence="6">The sequence shown here is derived from an EMBL/GenBank/DDBJ whole genome shotgun (WGS) entry which is preliminary data.</text>
</comment>
<dbReference type="InterPro" id="IPR050109">
    <property type="entry name" value="HTH-type_TetR-like_transc_reg"/>
</dbReference>
<reference evidence="6 7" key="1">
    <citation type="submission" date="2019-08" db="EMBL/GenBank/DDBJ databases">
        <title>Arthrobacter sp. nov., isolated from plateau pika and Tibetan wild ass.</title>
        <authorList>
            <person name="Ge Y."/>
        </authorList>
    </citation>
    <scope>NUCLEOTIDE SEQUENCE [LARGE SCALE GENOMIC DNA]</scope>
    <source>
        <strain evidence="6 7">785</strain>
    </source>
</reference>
<dbReference type="RefSeq" id="WP_152273196.1">
    <property type="nucleotide sequence ID" value="NZ_VTFX01000006.1"/>
</dbReference>
<dbReference type="PROSITE" id="PS50977">
    <property type="entry name" value="HTH_TETR_2"/>
    <property type="match status" value="1"/>
</dbReference>
<evidence type="ECO:0000313" key="6">
    <source>
        <dbReference type="EMBL" id="KAD3456001.1"/>
    </source>
</evidence>
<keyword evidence="1" id="KW-0805">Transcription regulation</keyword>
<protein>
    <submittedName>
        <fullName evidence="6">TetR family transcriptional regulator</fullName>
    </submittedName>
</protein>
<evidence type="ECO:0000313" key="7">
    <source>
        <dbReference type="Proteomes" id="UP000326852"/>
    </source>
</evidence>
<proteinExistence type="predicted"/>
<dbReference type="AlphaFoldDB" id="A0A5N6MGS1"/>
<keyword evidence="7" id="KW-1185">Reference proteome</keyword>
<dbReference type="GO" id="GO:0003700">
    <property type="term" value="F:DNA-binding transcription factor activity"/>
    <property type="evidence" value="ECO:0007669"/>
    <property type="project" value="TreeGrafter"/>
</dbReference>
<dbReference type="InterPro" id="IPR009057">
    <property type="entry name" value="Homeodomain-like_sf"/>
</dbReference>
<dbReference type="PANTHER" id="PTHR30055">
    <property type="entry name" value="HTH-TYPE TRANSCRIPTIONAL REGULATOR RUTR"/>
    <property type="match status" value="1"/>
</dbReference>
<accession>A0A5N6MGS1</accession>
<dbReference type="PANTHER" id="PTHR30055:SF234">
    <property type="entry name" value="HTH-TYPE TRANSCRIPTIONAL REGULATOR BETI"/>
    <property type="match status" value="1"/>
</dbReference>